<keyword evidence="3" id="KW-1185">Reference proteome</keyword>
<name>A0ABM8EM23_9BACT</name>
<gene>
    <name evidence="2" type="ORF">GURASL_24050</name>
</gene>
<evidence type="ECO:0000313" key="3">
    <source>
        <dbReference type="Proteomes" id="UP001317705"/>
    </source>
</evidence>
<dbReference type="EMBL" id="AP027151">
    <property type="protein sequence ID" value="BDV43482.1"/>
    <property type="molecule type" value="Genomic_DNA"/>
</dbReference>
<evidence type="ECO:0000256" key="1">
    <source>
        <dbReference type="SAM" id="MobiDB-lite"/>
    </source>
</evidence>
<sequence>MFMALGSGNLLLKRFEIVPGLGKCRSEPLDFHRHLLRGDGTLHYRNTTPISQPDRADGNAG</sequence>
<proteinExistence type="predicted"/>
<organism evidence="2 3">
    <name type="scientific">Geotalea uraniireducens</name>
    <dbReference type="NCBI Taxonomy" id="351604"/>
    <lineage>
        <taxon>Bacteria</taxon>
        <taxon>Pseudomonadati</taxon>
        <taxon>Thermodesulfobacteriota</taxon>
        <taxon>Desulfuromonadia</taxon>
        <taxon>Geobacterales</taxon>
        <taxon>Geobacteraceae</taxon>
        <taxon>Geotalea</taxon>
    </lineage>
</organism>
<reference evidence="2 3" key="1">
    <citation type="submission" date="2022-12" db="EMBL/GenBank/DDBJ databases">
        <title>Polyphasic characterization of Geotalea uranireducens NIT-SL11 newly isolated from a complex of sewage sludge and microbially reduced graphene oxide.</title>
        <authorList>
            <person name="Xie L."/>
            <person name="Yoshida N."/>
            <person name="Meng L."/>
        </authorList>
    </citation>
    <scope>NUCLEOTIDE SEQUENCE [LARGE SCALE GENOMIC DNA]</scope>
    <source>
        <strain evidence="2 3">NIT-SL11</strain>
    </source>
</reference>
<feature type="region of interest" description="Disordered" evidence="1">
    <location>
        <begin position="42"/>
        <end position="61"/>
    </location>
</feature>
<dbReference type="Proteomes" id="UP001317705">
    <property type="component" value="Chromosome"/>
</dbReference>
<protein>
    <submittedName>
        <fullName evidence="2">Uncharacterized protein</fullName>
    </submittedName>
</protein>
<evidence type="ECO:0000313" key="2">
    <source>
        <dbReference type="EMBL" id="BDV43482.1"/>
    </source>
</evidence>
<accession>A0ABM8EM23</accession>